<protein>
    <recommendedName>
        <fullName evidence="4">Periplasmic heavy metal sensor</fullName>
    </recommendedName>
</protein>
<dbReference type="STRING" id="1335048.AKL17_2772"/>
<dbReference type="OrthoDB" id="7876971at2"/>
<gene>
    <name evidence="2" type="ORF">AKL17_2772</name>
</gene>
<evidence type="ECO:0000256" key="1">
    <source>
        <dbReference type="SAM" id="MobiDB-lite"/>
    </source>
</evidence>
<dbReference type="AlphaFoldDB" id="A0A159Z6A1"/>
<proteinExistence type="predicted"/>
<organism evidence="2 3">
    <name type="scientific">Frigidibacter mobilis</name>
    <dbReference type="NCBI Taxonomy" id="1335048"/>
    <lineage>
        <taxon>Bacteria</taxon>
        <taxon>Pseudomonadati</taxon>
        <taxon>Pseudomonadota</taxon>
        <taxon>Alphaproteobacteria</taxon>
        <taxon>Rhodobacterales</taxon>
        <taxon>Paracoccaceae</taxon>
        <taxon>Frigidibacter</taxon>
    </lineage>
</organism>
<dbReference type="Pfam" id="PF13801">
    <property type="entry name" value="Metal_resist"/>
    <property type="match status" value="1"/>
</dbReference>
<sequence>MTETGKAAAAPRSPRWMRIALVVSLALNLAGVGVVAGAALGHSKKPPHPPMVNDLGFGPYTDALSAEDRRALRRAFVERAPDFGELRRLMRGDFDRLLTILRAEPYDAGAAAEVISAQRDRARKGFDLGHELLLERLQAMQPAERAAFADRLEQVLSRPPGHPGKGPEREPGKDAAKD</sequence>
<name>A0A159Z6A1_9RHOB</name>
<dbReference type="KEGG" id="daa:AKL17_2772"/>
<evidence type="ECO:0000313" key="2">
    <source>
        <dbReference type="EMBL" id="AMY70010.1"/>
    </source>
</evidence>
<evidence type="ECO:0000313" key="3">
    <source>
        <dbReference type="Proteomes" id="UP000076128"/>
    </source>
</evidence>
<feature type="compositionally biased region" description="Basic and acidic residues" evidence="1">
    <location>
        <begin position="165"/>
        <end position="178"/>
    </location>
</feature>
<dbReference type="Proteomes" id="UP000076128">
    <property type="component" value="Chromosome"/>
</dbReference>
<evidence type="ECO:0008006" key="4">
    <source>
        <dbReference type="Google" id="ProtNLM"/>
    </source>
</evidence>
<dbReference type="RefSeq" id="WP_066814084.1">
    <property type="nucleotide sequence ID" value="NZ_CP012661.1"/>
</dbReference>
<accession>A0A159Z6A1</accession>
<keyword evidence="3" id="KW-1185">Reference proteome</keyword>
<dbReference type="InterPro" id="IPR025961">
    <property type="entry name" value="Metal_resist"/>
</dbReference>
<feature type="region of interest" description="Disordered" evidence="1">
    <location>
        <begin position="153"/>
        <end position="178"/>
    </location>
</feature>
<dbReference type="EMBL" id="CP012661">
    <property type="protein sequence ID" value="AMY70010.1"/>
    <property type="molecule type" value="Genomic_DNA"/>
</dbReference>
<reference evidence="2 3" key="1">
    <citation type="submission" date="2015-09" db="EMBL/GenBank/DDBJ databases">
        <title>Complete genome sequence of Defluviimonas alba cai42t isolated from an oilfield in Xinjiang.</title>
        <authorList>
            <person name="Geng S."/>
            <person name="Pan X."/>
            <person name="Wu X."/>
        </authorList>
    </citation>
    <scope>NUCLEOTIDE SEQUENCE [LARGE SCALE GENOMIC DNA]</scope>
    <source>
        <strain evidence="3">cai42</strain>
    </source>
</reference>